<dbReference type="Proteomes" id="UP000799755">
    <property type="component" value="Unassembled WGS sequence"/>
</dbReference>
<keyword evidence="2" id="KW-1185">Reference proteome</keyword>
<comment type="caution">
    <text evidence="1">The sequence shown here is derived from an EMBL/GenBank/DDBJ whole genome shotgun (WGS) entry which is preliminary data.</text>
</comment>
<gene>
    <name evidence="1" type="ORF">BDR25DRAFT_331190</name>
</gene>
<proteinExistence type="predicted"/>
<evidence type="ECO:0000313" key="1">
    <source>
        <dbReference type="EMBL" id="KAF2476351.1"/>
    </source>
</evidence>
<sequence length="460" mass="50519">MSIFVRRPLLPSAPHYRPFFTAMAIAGPPPSIVGALRCQRDSYLQTLQTEVVSCSEYSPQTNGNSKSNKSTDPKKSVQNGTKAWLIEFRDSILFPEGGGQPTDHGSITPLTLASSESIPITSVQRHGLRCVHLSPQPLDPGTLVRQDVNFKRRWDHMQQHTGQHLLSAIMDSMNLDTLSWSMGADGEMNYVEVVRRPTNDEIRTIQERCNAAIRQNLPITVETPNDAKVDSLPEDYDQEKGIVRVINIGGLDSNPCCGTHLKQTSHISLILLHHTQTARSTTCRLYFTAGDRAINLAAESINSLRSISVSLSCGNAPSDVQSNVAKLGESVAEARQKEKKLLKEIAKFEGDRIKAVLETQNRAFSHRGTDGLDFVNLIWTEVKEAAKERGVVVLASGEGKSVGHLMIIGQEDLVEQLSAKVKVVVSGIKGGGKGKWQGKVQTWKKGEIKALKQLVEGFEN</sequence>
<evidence type="ECO:0000313" key="2">
    <source>
        <dbReference type="Proteomes" id="UP000799755"/>
    </source>
</evidence>
<name>A0ACB6RB33_9PLEO</name>
<accession>A0ACB6RB33</accession>
<dbReference type="EMBL" id="MU003494">
    <property type="protein sequence ID" value="KAF2476351.1"/>
    <property type="molecule type" value="Genomic_DNA"/>
</dbReference>
<protein>
    <submittedName>
        <fullName evidence="1">ThrRS/AlaRS common domain-containing protein</fullName>
    </submittedName>
</protein>
<organism evidence="1 2">
    <name type="scientific">Lindgomyces ingoldianus</name>
    <dbReference type="NCBI Taxonomy" id="673940"/>
    <lineage>
        <taxon>Eukaryota</taxon>
        <taxon>Fungi</taxon>
        <taxon>Dikarya</taxon>
        <taxon>Ascomycota</taxon>
        <taxon>Pezizomycotina</taxon>
        <taxon>Dothideomycetes</taxon>
        <taxon>Pleosporomycetidae</taxon>
        <taxon>Pleosporales</taxon>
        <taxon>Lindgomycetaceae</taxon>
        <taxon>Lindgomyces</taxon>
    </lineage>
</organism>
<reference evidence="1" key="1">
    <citation type="journal article" date="2020" name="Stud. Mycol.">
        <title>101 Dothideomycetes genomes: a test case for predicting lifestyles and emergence of pathogens.</title>
        <authorList>
            <person name="Haridas S."/>
            <person name="Albert R."/>
            <person name="Binder M."/>
            <person name="Bloem J."/>
            <person name="Labutti K."/>
            <person name="Salamov A."/>
            <person name="Andreopoulos B."/>
            <person name="Baker S."/>
            <person name="Barry K."/>
            <person name="Bills G."/>
            <person name="Bluhm B."/>
            <person name="Cannon C."/>
            <person name="Castanera R."/>
            <person name="Culley D."/>
            <person name="Daum C."/>
            <person name="Ezra D."/>
            <person name="Gonzalez J."/>
            <person name="Henrissat B."/>
            <person name="Kuo A."/>
            <person name="Liang C."/>
            <person name="Lipzen A."/>
            <person name="Lutzoni F."/>
            <person name="Magnuson J."/>
            <person name="Mondo S."/>
            <person name="Nolan M."/>
            <person name="Ohm R."/>
            <person name="Pangilinan J."/>
            <person name="Park H.-J."/>
            <person name="Ramirez L."/>
            <person name="Alfaro M."/>
            <person name="Sun H."/>
            <person name="Tritt A."/>
            <person name="Yoshinaga Y."/>
            <person name="Zwiers L.-H."/>
            <person name="Turgeon B."/>
            <person name="Goodwin S."/>
            <person name="Spatafora J."/>
            <person name="Crous P."/>
            <person name="Grigoriev I."/>
        </authorList>
    </citation>
    <scope>NUCLEOTIDE SEQUENCE</scope>
    <source>
        <strain evidence="1">ATCC 200398</strain>
    </source>
</reference>